<dbReference type="PROSITE" id="PS50928">
    <property type="entry name" value="ABC_TM1"/>
    <property type="match status" value="1"/>
</dbReference>
<evidence type="ECO:0000256" key="3">
    <source>
        <dbReference type="ARBA" id="ARBA00022475"/>
    </source>
</evidence>
<dbReference type="SUPFAM" id="SSF161098">
    <property type="entry name" value="MetI-like"/>
    <property type="match status" value="1"/>
</dbReference>
<gene>
    <name evidence="9" type="ORF">UFOPK3376_02752</name>
</gene>
<dbReference type="Gene3D" id="1.10.3720.10">
    <property type="entry name" value="MetI-like"/>
    <property type="match status" value="1"/>
</dbReference>
<dbReference type="InterPro" id="IPR000515">
    <property type="entry name" value="MetI-like"/>
</dbReference>
<feature type="transmembrane region" description="Helical" evidence="7">
    <location>
        <begin position="255"/>
        <end position="277"/>
    </location>
</feature>
<protein>
    <submittedName>
        <fullName evidence="9">Unannotated protein</fullName>
    </submittedName>
</protein>
<evidence type="ECO:0000313" key="9">
    <source>
        <dbReference type="EMBL" id="CAB4890041.1"/>
    </source>
</evidence>
<evidence type="ECO:0000256" key="5">
    <source>
        <dbReference type="ARBA" id="ARBA00022989"/>
    </source>
</evidence>
<evidence type="ECO:0000256" key="4">
    <source>
        <dbReference type="ARBA" id="ARBA00022692"/>
    </source>
</evidence>
<evidence type="ECO:0000256" key="2">
    <source>
        <dbReference type="ARBA" id="ARBA00022448"/>
    </source>
</evidence>
<feature type="transmembrane region" description="Helical" evidence="7">
    <location>
        <begin position="9"/>
        <end position="28"/>
    </location>
</feature>
<evidence type="ECO:0000256" key="6">
    <source>
        <dbReference type="ARBA" id="ARBA00023136"/>
    </source>
</evidence>
<feature type="transmembrane region" description="Helical" evidence="7">
    <location>
        <begin position="198"/>
        <end position="218"/>
    </location>
</feature>
<keyword evidence="4 7" id="KW-0812">Transmembrane</keyword>
<accession>A0A6J7F5B5</accession>
<feature type="transmembrane region" description="Helical" evidence="7">
    <location>
        <begin position="100"/>
        <end position="121"/>
    </location>
</feature>
<dbReference type="EMBL" id="CAFBLP010000101">
    <property type="protein sequence ID" value="CAB4890041.1"/>
    <property type="molecule type" value="Genomic_DNA"/>
</dbReference>
<dbReference type="GO" id="GO:0055085">
    <property type="term" value="P:transmembrane transport"/>
    <property type="evidence" value="ECO:0007669"/>
    <property type="project" value="InterPro"/>
</dbReference>
<evidence type="ECO:0000259" key="8">
    <source>
        <dbReference type="PROSITE" id="PS50928"/>
    </source>
</evidence>
<dbReference type="GO" id="GO:0005886">
    <property type="term" value="C:plasma membrane"/>
    <property type="evidence" value="ECO:0007669"/>
    <property type="project" value="UniProtKB-SubCell"/>
</dbReference>
<keyword evidence="5 7" id="KW-1133">Transmembrane helix</keyword>
<name>A0A6J7F5B5_9ZZZZ</name>
<dbReference type="InterPro" id="IPR045621">
    <property type="entry name" value="BPD_transp_1_N"/>
</dbReference>
<proteinExistence type="predicted"/>
<dbReference type="InterPro" id="IPR035906">
    <property type="entry name" value="MetI-like_sf"/>
</dbReference>
<keyword evidence="3" id="KW-1003">Cell membrane</keyword>
<dbReference type="PANTHER" id="PTHR43163:SF6">
    <property type="entry name" value="DIPEPTIDE TRANSPORT SYSTEM PERMEASE PROTEIN DPPB-RELATED"/>
    <property type="match status" value="1"/>
</dbReference>
<comment type="subcellular location">
    <subcellularLocation>
        <location evidence="1">Cell membrane</location>
        <topology evidence="1">Multi-pass membrane protein</topology>
    </subcellularLocation>
</comment>
<evidence type="ECO:0000256" key="1">
    <source>
        <dbReference type="ARBA" id="ARBA00004651"/>
    </source>
</evidence>
<feature type="transmembrane region" description="Helical" evidence="7">
    <location>
        <begin position="306"/>
        <end position="328"/>
    </location>
</feature>
<sequence>MISFIIRRVLVSIPLLFLASIVAFILVVNTGDPIEDLRTKPNVPKATIALREHELGLDKPVVERYVSWLGKAVHGDFGKTIKNQPVWAQVRRSLGVTLRLVLFAEIVSVLIGVMIGVVSAVKQYSWFDYGATTGAFLLYSLPVLAVGSFLKFILAIRLNRWIGRGDDPLIKTIGEGTANFCTASKPYNCGFIPSVTDFLSHAFLPMLTLVLITFAGYARFSRAAMLETLNADYVRTARAKGLSERRVIMKHAFRTALMTVATVISLDFGALIGGAILTETIFEWHGMGRVLVESINKIDPNLLLCWFFVTAVAVIAFNLIADIIYAVLDPRIRLD</sequence>
<keyword evidence="2" id="KW-0813">Transport</keyword>
<reference evidence="9" key="1">
    <citation type="submission" date="2020-05" db="EMBL/GenBank/DDBJ databases">
        <authorList>
            <person name="Chiriac C."/>
            <person name="Salcher M."/>
            <person name="Ghai R."/>
            <person name="Kavagutti S V."/>
        </authorList>
    </citation>
    <scope>NUCLEOTIDE SEQUENCE</scope>
</reference>
<dbReference type="Pfam" id="PF19300">
    <property type="entry name" value="BPD_transp_1_N"/>
    <property type="match status" value="1"/>
</dbReference>
<dbReference type="PANTHER" id="PTHR43163">
    <property type="entry name" value="DIPEPTIDE TRANSPORT SYSTEM PERMEASE PROTEIN DPPB-RELATED"/>
    <property type="match status" value="1"/>
</dbReference>
<dbReference type="AlphaFoldDB" id="A0A6J7F5B5"/>
<dbReference type="Pfam" id="PF00528">
    <property type="entry name" value="BPD_transp_1"/>
    <property type="match status" value="1"/>
</dbReference>
<dbReference type="CDD" id="cd06261">
    <property type="entry name" value="TM_PBP2"/>
    <property type="match status" value="1"/>
</dbReference>
<feature type="transmembrane region" description="Helical" evidence="7">
    <location>
        <begin position="133"/>
        <end position="156"/>
    </location>
</feature>
<keyword evidence="6 7" id="KW-0472">Membrane</keyword>
<evidence type="ECO:0000256" key="7">
    <source>
        <dbReference type="SAM" id="Phobius"/>
    </source>
</evidence>
<organism evidence="9">
    <name type="scientific">freshwater metagenome</name>
    <dbReference type="NCBI Taxonomy" id="449393"/>
    <lineage>
        <taxon>unclassified sequences</taxon>
        <taxon>metagenomes</taxon>
        <taxon>ecological metagenomes</taxon>
    </lineage>
</organism>
<feature type="domain" description="ABC transmembrane type-1" evidence="8">
    <location>
        <begin position="94"/>
        <end position="325"/>
    </location>
</feature>